<name>A0A2P6N1C5_9EUKA</name>
<feature type="region of interest" description="Disordered" evidence="1">
    <location>
        <begin position="142"/>
        <end position="194"/>
    </location>
</feature>
<feature type="signal peptide" evidence="2">
    <location>
        <begin position="1"/>
        <end position="33"/>
    </location>
</feature>
<evidence type="ECO:0000256" key="2">
    <source>
        <dbReference type="SAM" id="SignalP"/>
    </source>
</evidence>
<keyword evidence="4" id="KW-1185">Reference proteome</keyword>
<dbReference type="AlphaFoldDB" id="A0A2P6N1C5"/>
<organism evidence="3 4">
    <name type="scientific">Planoprotostelium fungivorum</name>
    <dbReference type="NCBI Taxonomy" id="1890364"/>
    <lineage>
        <taxon>Eukaryota</taxon>
        <taxon>Amoebozoa</taxon>
        <taxon>Evosea</taxon>
        <taxon>Variosea</taxon>
        <taxon>Cavosteliida</taxon>
        <taxon>Cavosteliaceae</taxon>
        <taxon>Planoprotostelium</taxon>
    </lineage>
</organism>
<feature type="chain" id="PRO_5015195544" evidence="2">
    <location>
        <begin position="34"/>
        <end position="364"/>
    </location>
</feature>
<evidence type="ECO:0000313" key="3">
    <source>
        <dbReference type="EMBL" id="PRP77757.1"/>
    </source>
</evidence>
<sequence>MPRAPPPERAIFFGRPLSLSLLLLLEHIEQVILTGTDVKHGIRFQCGGGQAWNLPLEQPDTKYLEKIITDQSVEVKIPGLPTEYKNIAGFMNGSSMVDPIAVYWITSSLGHYEVCYEPTPIRNRKSKARRIKHLPDIQEIIAVDATPPSEGQSSDASLGLVHYSPEGTPTSSEDGSPDVFRLDLPSDETPTSDCEEDLSSCIQVHVQLVGQVGSPRSEIELDDCPSDGSTDEIAIAHSGNPSPPFTLIQMVSSLSELEGFISQSIPPLPVEMSMYLDSDRDNTLIEELHELYSSKRKNMLDEARQYLFPIDNWFTIEEPQTVEDILEAPQHNYNLFRGDERSRLSMSHCERLPSRAYAEPTHNV</sequence>
<dbReference type="EMBL" id="MDYQ01000255">
    <property type="protein sequence ID" value="PRP77757.1"/>
    <property type="molecule type" value="Genomic_DNA"/>
</dbReference>
<dbReference type="InParanoid" id="A0A2P6N1C5"/>
<gene>
    <name evidence="3" type="ORF">PROFUN_14118</name>
</gene>
<accession>A0A2P6N1C5</accession>
<comment type="caution">
    <text evidence="3">The sequence shown here is derived from an EMBL/GenBank/DDBJ whole genome shotgun (WGS) entry which is preliminary data.</text>
</comment>
<dbReference type="Proteomes" id="UP000241769">
    <property type="component" value="Unassembled WGS sequence"/>
</dbReference>
<proteinExistence type="predicted"/>
<keyword evidence="2" id="KW-0732">Signal</keyword>
<protein>
    <submittedName>
        <fullName evidence="3">Uncharacterized protein</fullName>
    </submittedName>
</protein>
<evidence type="ECO:0000313" key="4">
    <source>
        <dbReference type="Proteomes" id="UP000241769"/>
    </source>
</evidence>
<evidence type="ECO:0000256" key="1">
    <source>
        <dbReference type="SAM" id="MobiDB-lite"/>
    </source>
</evidence>
<reference evidence="3 4" key="1">
    <citation type="journal article" date="2018" name="Genome Biol. Evol.">
        <title>Multiple Roots of Fruiting Body Formation in Amoebozoa.</title>
        <authorList>
            <person name="Hillmann F."/>
            <person name="Forbes G."/>
            <person name="Novohradska S."/>
            <person name="Ferling I."/>
            <person name="Riege K."/>
            <person name="Groth M."/>
            <person name="Westermann M."/>
            <person name="Marz M."/>
            <person name="Spaller T."/>
            <person name="Winckler T."/>
            <person name="Schaap P."/>
            <person name="Glockner G."/>
        </authorList>
    </citation>
    <scope>NUCLEOTIDE SEQUENCE [LARGE SCALE GENOMIC DNA]</scope>
    <source>
        <strain evidence="3 4">Jena</strain>
    </source>
</reference>